<name>A0ABR3TYI8_9PEZI</name>
<evidence type="ECO:0008006" key="6">
    <source>
        <dbReference type="Google" id="ProtNLM"/>
    </source>
</evidence>
<evidence type="ECO:0000313" key="5">
    <source>
        <dbReference type="Proteomes" id="UP001521184"/>
    </source>
</evidence>
<dbReference type="InterPro" id="IPR039535">
    <property type="entry name" value="ASST-like"/>
</dbReference>
<reference evidence="4 5" key="1">
    <citation type="journal article" date="2023" name="Plant Dis.">
        <title>First Report of Diplodia intermedia Causing Canker and Dieback Diseases on Apple Trees in Canada.</title>
        <authorList>
            <person name="Ellouze W."/>
            <person name="Ilyukhin E."/>
            <person name="Sulman M."/>
            <person name="Ali S."/>
        </authorList>
    </citation>
    <scope>NUCLEOTIDE SEQUENCE [LARGE SCALE GENOMIC DNA]</scope>
    <source>
        <strain evidence="4 5">M45-28</strain>
    </source>
</reference>
<keyword evidence="2" id="KW-0812">Transmembrane</keyword>
<comment type="caution">
    <text evidence="4">The sequence shown here is derived from an EMBL/GenBank/DDBJ whole genome shotgun (WGS) entry which is preliminary data.</text>
</comment>
<feature type="chain" id="PRO_5047247585" description="Arylsulfotransferase" evidence="3">
    <location>
        <begin position="18"/>
        <end position="615"/>
    </location>
</feature>
<evidence type="ECO:0000256" key="1">
    <source>
        <dbReference type="SAM" id="MobiDB-lite"/>
    </source>
</evidence>
<feature type="region of interest" description="Disordered" evidence="1">
    <location>
        <begin position="395"/>
        <end position="423"/>
    </location>
</feature>
<proteinExistence type="predicted"/>
<dbReference type="EMBL" id="JAKEKT020000012">
    <property type="protein sequence ID" value="KAL1647440.1"/>
    <property type="molecule type" value="Genomic_DNA"/>
</dbReference>
<organism evidence="4 5">
    <name type="scientific">Diplodia intermedia</name>
    <dbReference type="NCBI Taxonomy" id="856260"/>
    <lineage>
        <taxon>Eukaryota</taxon>
        <taxon>Fungi</taxon>
        <taxon>Dikarya</taxon>
        <taxon>Ascomycota</taxon>
        <taxon>Pezizomycotina</taxon>
        <taxon>Dothideomycetes</taxon>
        <taxon>Dothideomycetes incertae sedis</taxon>
        <taxon>Botryosphaeriales</taxon>
        <taxon>Botryosphaeriaceae</taxon>
        <taxon>Diplodia</taxon>
    </lineage>
</organism>
<dbReference type="PANTHER" id="PTHR35340:SF5">
    <property type="entry name" value="ASST-DOMAIN-CONTAINING PROTEIN"/>
    <property type="match status" value="1"/>
</dbReference>
<evidence type="ECO:0000256" key="2">
    <source>
        <dbReference type="SAM" id="Phobius"/>
    </source>
</evidence>
<feature type="compositionally biased region" description="Acidic residues" evidence="1">
    <location>
        <begin position="403"/>
        <end position="415"/>
    </location>
</feature>
<sequence length="615" mass="67435">MKLQFLFASVLPLLTQAAPSRQSNPLWYDQGLYGAYPWREYASFDLTAPRVNVLTESTQCDPGYVFLEPRGRSVSTPGPMILDAQGNLVYMEKKWGEVMDFRPQTYMGETYLTFWSGTDDGTHGRGTYYMLNSSYDVVHTLTPANGLDGDLHEFELTSAGTALLTIYEVIPADLTSVGGPADGWIYDGLFQEIDVATGALLFQWRASSHYAVDESFAPLKSHGRSPDDAWDFFHINSVDKDPATGRYYVSARYTHTITCISPLPNETNGNYNSSTNGTVVWRLGGARSSFADLSNGTASDFSWQHHARWHGADATLTVFDNGAYDNNDGLATRRGHSRALVVRLDEARMTARLVAALASPAGILAHSQGSVQRLPGGDTFFVGWGHSAAYTEFKVTEHKQRSDDDDDDDDDGEEEGKERGGGEEAVVEVLCDTHFGSAAFFGWGWVKSYRAFKSADWKGFPRSSPAVAVKRNRLHVSWNGATEVRAWRLMGATAAAANSDAEKDDEGEWVVLETVEKSGFEGVLHLAQAGREVEVVRVQALDGAGSVLGVSAVVDRSSGLTVDGAYEPMQDRDTVALQLLLAVLACMSLGLIVWSCWTPMKGVLGDRRSHRRVRL</sequence>
<dbReference type="Pfam" id="PF14269">
    <property type="entry name" value="Arylsulfotran_2"/>
    <property type="match status" value="1"/>
</dbReference>
<keyword evidence="2" id="KW-1133">Transmembrane helix</keyword>
<gene>
    <name evidence="4" type="ORF">SLS58_002770</name>
</gene>
<accession>A0ABR3TYI8</accession>
<protein>
    <recommendedName>
        <fullName evidence="6">Arylsulfotransferase</fullName>
    </recommendedName>
</protein>
<feature type="signal peptide" evidence="3">
    <location>
        <begin position="1"/>
        <end position="17"/>
    </location>
</feature>
<keyword evidence="3" id="KW-0732">Signal</keyword>
<dbReference type="Proteomes" id="UP001521184">
    <property type="component" value="Unassembled WGS sequence"/>
</dbReference>
<evidence type="ECO:0000256" key="3">
    <source>
        <dbReference type="SAM" id="SignalP"/>
    </source>
</evidence>
<keyword evidence="5" id="KW-1185">Reference proteome</keyword>
<keyword evidence="2" id="KW-0472">Membrane</keyword>
<feature type="transmembrane region" description="Helical" evidence="2">
    <location>
        <begin position="575"/>
        <end position="597"/>
    </location>
</feature>
<dbReference type="InterPro" id="IPR053143">
    <property type="entry name" value="Arylsulfate_ST"/>
</dbReference>
<dbReference type="PANTHER" id="PTHR35340">
    <property type="entry name" value="PQQ ENZYME REPEAT PROTEIN-RELATED"/>
    <property type="match status" value="1"/>
</dbReference>
<evidence type="ECO:0000313" key="4">
    <source>
        <dbReference type="EMBL" id="KAL1647440.1"/>
    </source>
</evidence>